<keyword evidence="3" id="KW-1185">Reference proteome</keyword>
<accession>A0A9P4YD88</accession>
<dbReference type="EMBL" id="MU032344">
    <property type="protein sequence ID" value="KAF3770920.1"/>
    <property type="molecule type" value="Genomic_DNA"/>
</dbReference>
<feature type="compositionally biased region" description="Acidic residues" evidence="1">
    <location>
        <begin position="220"/>
        <end position="233"/>
    </location>
</feature>
<feature type="region of interest" description="Disordered" evidence="1">
    <location>
        <begin position="1"/>
        <end position="90"/>
    </location>
</feature>
<dbReference type="Proteomes" id="UP000803844">
    <property type="component" value="Unassembled WGS sequence"/>
</dbReference>
<reference evidence="2" key="1">
    <citation type="journal article" date="2020" name="Phytopathology">
        <title>Genome sequence of the chestnut blight fungus Cryphonectria parasitica EP155: A fundamental resource for an archetypical invasive plant pathogen.</title>
        <authorList>
            <person name="Crouch J.A."/>
            <person name="Dawe A."/>
            <person name="Aerts A."/>
            <person name="Barry K."/>
            <person name="Churchill A.C.L."/>
            <person name="Grimwood J."/>
            <person name="Hillman B."/>
            <person name="Milgroom M.G."/>
            <person name="Pangilinan J."/>
            <person name="Smith M."/>
            <person name="Salamov A."/>
            <person name="Schmutz J."/>
            <person name="Yadav J."/>
            <person name="Grigoriev I.V."/>
            <person name="Nuss D."/>
        </authorList>
    </citation>
    <scope>NUCLEOTIDE SEQUENCE</scope>
    <source>
        <strain evidence="2">EP155</strain>
    </source>
</reference>
<dbReference type="AlphaFoldDB" id="A0A9P4YD88"/>
<feature type="compositionally biased region" description="Basic residues" evidence="1">
    <location>
        <begin position="239"/>
        <end position="256"/>
    </location>
</feature>
<protein>
    <submittedName>
        <fullName evidence="2">Uncharacterized protein</fullName>
    </submittedName>
</protein>
<feature type="compositionally biased region" description="Low complexity" evidence="1">
    <location>
        <begin position="9"/>
        <end position="26"/>
    </location>
</feature>
<gene>
    <name evidence="2" type="ORF">M406DRAFT_344394</name>
</gene>
<feature type="compositionally biased region" description="Acidic residues" evidence="1">
    <location>
        <begin position="264"/>
        <end position="273"/>
    </location>
</feature>
<organism evidence="2 3">
    <name type="scientific">Cryphonectria parasitica (strain ATCC 38755 / EP155)</name>
    <dbReference type="NCBI Taxonomy" id="660469"/>
    <lineage>
        <taxon>Eukaryota</taxon>
        <taxon>Fungi</taxon>
        <taxon>Dikarya</taxon>
        <taxon>Ascomycota</taxon>
        <taxon>Pezizomycotina</taxon>
        <taxon>Sordariomycetes</taxon>
        <taxon>Sordariomycetidae</taxon>
        <taxon>Diaporthales</taxon>
        <taxon>Cryphonectriaceae</taxon>
        <taxon>Cryphonectria-Endothia species complex</taxon>
        <taxon>Cryphonectria</taxon>
    </lineage>
</organism>
<name>A0A9P4YD88_CRYP1</name>
<evidence type="ECO:0000256" key="1">
    <source>
        <dbReference type="SAM" id="MobiDB-lite"/>
    </source>
</evidence>
<evidence type="ECO:0000313" key="2">
    <source>
        <dbReference type="EMBL" id="KAF3770920.1"/>
    </source>
</evidence>
<dbReference type="GeneID" id="63839100"/>
<proteinExistence type="predicted"/>
<feature type="region of interest" description="Disordered" evidence="1">
    <location>
        <begin position="192"/>
        <end position="273"/>
    </location>
</feature>
<evidence type="ECO:0000313" key="3">
    <source>
        <dbReference type="Proteomes" id="UP000803844"/>
    </source>
</evidence>
<comment type="caution">
    <text evidence="2">The sequence shown here is derived from an EMBL/GenBank/DDBJ whole genome shotgun (WGS) entry which is preliminary data.</text>
</comment>
<dbReference type="RefSeq" id="XP_040781881.1">
    <property type="nucleotide sequence ID" value="XM_040921971.1"/>
</dbReference>
<feature type="compositionally biased region" description="Low complexity" evidence="1">
    <location>
        <begin position="54"/>
        <end position="73"/>
    </location>
</feature>
<sequence>MARTRSSQSARAGNLAEAASASSSAAINTPMPLKRPRGRPAKAMTAADTTVNRGSHSSASTSNYSESASGYSTPLTSNVPTPAPEKSTRAGAIEVVIPMIKTRKGTSEAMQKARDFFKGNDSDRKRGFMEIVDSDDELLDTSPSAQGTRYDEKVARQLQEEFDRQAAEALTLDGGQGLFDSDAVEDSDDAVVANSKGKGKAVSALPPRGARTTAKAVVPDSDDDILTESDFDNYEPPAKKQKRTTGKVKGKGKGKGKMPATTFSDEDDEDDVP</sequence>
<feature type="non-terminal residue" evidence="2">
    <location>
        <position position="273"/>
    </location>
</feature>